<dbReference type="PANTHER" id="PTHR33055:SF17">
    <property type="entry name" value="THIRD ORF IN TRANSPOSON ISC1491"/>
    <property type="match status" value="1"/>
</dbReference>
<comment type="caution">
    <text evidence="3">The sequence shown here is derived from an EMBL/GenBank/DDBJ whole genome shotgun (WGS) entry which is preliminary data.</text>
</comment>
<dbReference type="NCBIfam" id="NF033542">
    <property type="entry name" value="transpos_IS110"/>
    <property type="match status" value="1"/>
</dbReference>
<dbReference type="RefSeq" id="WP_154554919.1">
    <property type="nucleotide sequence ID" value="NZ_VUNA01000022.1"/>
</dbReference>
<dbReference type="GO" id="GO:0003677">
    <property type="term" value="F:DNA binding"/>
    <property type="evidence" value="ECO:0007669"/>
    <property type="project" value="InterPro"/>
</dbReference>
<evidence type="ECO:0000313" key="3">
    <source>
        <dbReference type="EMBL" id="MST71354.1"/>
    </source>
</evidence>
<evidence type="ECO:0000259" key="2">
    <source>
        <dbReference type="Pfam" id="PF02371"/>
    </source>
</evidence>
<sequence>MLSVGIDVSKEKSTVCGMRHLGEIVFGPFEIAHTESDLSELARMIVRLDDDTRVVMEATGIYHLPVATFVREQGLFVSIINPYEMKIYRSQDIRKVKTDKRDSMVIANYGVDKWINLREFTPQEDVYAELRLLGRQYRFYMESRIEQLLNLTHLLDYTMPGLKSCFSGWSEYSGKDKLCDFVEEYWHYDNIIKFSESKFVERYQKWTKKKGYQFSETKAVQIYRLAKEGIPTVPSNAPSTKMLLLETTKALREINSALFAILTRMKELAKTLPEYPVVRAMSGVGDVLAVKLMAEIGDVRKYHSSKSLVAYAGIDPPPYESGKLIGTNRHITKRGSSTLRKIGYEVMRCVKANGRSEDDPAVYDFMLKKESEGKAKKAAKIAALNKFLRIYYARVLEVYA</sequence>
<dbReference type="InterPro" id="IPR002525">
    <property type="entry name" value="Transp_IS110-like_N"/>
</dbReference>
<reference evidence="3 4" key="1">
    <citation type="submission" date="2019-08" db="EMBL/GenBank/DDBJ databases">
        <title>In-depth cultivation of the pig gut microbiome towards novel bacterial diversity and tailored functional studies.</title>
        <authorList>
            <person name="Wylensek D."/>
            <person name="Hitch T.C.A."/>
            <person name="Clavel T."/>
        </authorList>
    </citation>
    <scope>NUCLEOTIDE SEQUENCE [LARGE SCALE GENOMIC DNA]</scope>
    <source>
        <strain evidence="3 4">WCA-MUC-591-APC-4B</strain>
    </source>
</reference>
<dbReference type="GO" id="GO:0004803">
    <property type="term" value="F:transposase activity"/>
    <property type="evidence" value="ECO:0007669"/>
    <property type="project" value="InterPro"/>
</dbReference>
<dbReference type="Pfam" id="PF01548">
    <property type="entry name" value="DEDD_Tnp_IS110"/>
    <property type="match status" value="1"/>
</dbReference>
<feature type="domain" description="Transposase IS116/IS110/IS902 C-terminal" evidence="2">
    <location>
        <begin position="278"/>
        <end position="350"/>
    </location>
</feature>
<gene>
    <name evidence="3" type="ORF">FYJ65_08560</name>
</gene>
<dbReference type="InterPro" id="IPR047650">
    <property type="entry name" value="Transpos_IS110"/>
</dbReference>
<evidence type="ECO:0000259" key="1">
    <source>
        <dbReference type="Pfam" id="PF01548"/>
    </source>
</evidence>
<dbReference type="PANTHER" id="PTHR33055">
    <property type="entry name" value="TRANSPOSASE FOR INSERTION SEQUENCE ELEMENT IS1111A"/>
    <property type="match status" value="1"/>
</dbReference>
<name>A0A6N7XK73_9FIRM</name>
<dbReference type="GO" id="GO:0006313">
    <property type="term" value="P:DNA transposition"/>
    <property type="evidence" value="ECO:0007669"/>
    <property type="project" value="InterPro"/>
</dbReference>
<dbReference type="AlphaFoldDB" id="A0A6N7XK73"/>
<protein>
    <submittedName>
        <fullName evidence="3">IS110 family transposase</fullName>
    </submittedName>
</protein>
<evidence type="ECO:0000313" key="4">
    <source>
        <dbReference type="Proteomes" id="UP000469424"/>
    </source>
</evidence>
<dbReference type="InterPro" id="IPR003346">
    <property type="entry name" value="Transposase_20"/>
</dbReference>
<proteinExistence type="predicted"/>
<dbReference type="EMBL" id="VUNA01000022">
    <property type="protein sequence ID" value="MST71354.1"/>
    <property type="molecule type" value="Genomic_DNA"/>
</dbReference>
<dbReference type="Proteomes" id="UP000469424">
    <property type="component" value="Unassembled WGS sequence"/>
</dbReference>
<feature type="domain" description="Transposase IS110-like N-terminal" evidence="1">
    <location>
        <begin position="4"/>
        <end position="160"/>
    </location>
</feature>
<organism evidence="3 4">
    <name type="scientific">Mogibacterium kristiansenii</name>
    <dbReference type="NCBI Taxonomy" id="2606708"/>
    <lineage>
        <taxon>Bacteria</taxon>
        <taxon>Bacillati</taxon>
        <taxon>Bacillota</taxon>
        <taxon>Clostridia</taxon>
        <taxon>Peptostreptococcales</taxon>
        <taxon>Anaerovoracaceae</taxon>
        <taxon>Mogibacterium</taxon>
    </lineage>
</organism>
<keyword evidence="4" id="KW-1185">Reference proteome</keyword>
<accession>A0A6N7XK73</accession>
<dbReference type="Pfam" id="PF02371">
    <property type="entry name" value="Transposase_20"/>
    <property type="match status" value="1"/>
</dbReference>